<accession>A0A914Z909</accession>
<proteinExistence type="predicted"/>
<name>A0A914Z909_9BILA</name>
<evidence type="ECO:0000313" key="1">
    <source>
        <dbReference type="Proteomes" id="UP000887577"/>
    </source>
</evidence>
<reference evidence="2" key="1">
    <citation type="submission" date="2022-11" db="UniProtKB">
        <authorList>
            <consortium name="WormBaseParasite"/>
        </authorList>
    </citation>
    <scope>IDENTIFICATION</scope>
</reference>
<protein>
    <submittedName>
        <fullName evidence="2">Uncharacterized protein</fullName>
    </submittedName>
</protein>
<evidence type="ECO:0000313" key="2">
    <source>
        <dbReference type="WBParaSite" id="PSU_v2.g8310.t1"/>
    </source>
</evidence>
<keyword evidence="1" id="KW-1185">Reference proteome</keyword>
<dbReference type="AlphaFoldDB" id="A0A914Z909"/>
<dbReference type="WBParaSite" id="PSU_v2.g8310.t1">
    <property type="protein sequence ID" value="PSU_v2.g8310.t1"/>
    <property type="gene ID" value="PSU_v2.g8310"/>
</dbReference>
<dbReference type="Proteomes" id="UP000887577">
    <property type="component" value="Unplaced"/>
</dbReference>
<organism evidence="1 2">
    <name type="scientific">Panagrolaimus superbus</name>
    <dbReference type="NCBI Taxonomy" id="310955"/>
    <lineage>
        <taxon>Eukaryota</taxon>
        <taxon>Metazoa</taxon>
        <taxon>Ecdysozoa</taxon>
        <taxon>Nematoda</taxon>
        <taxon>Chromadorea</taxon>
        <taxon>Rhabditida</taxon>
        <taxon>Tylenchina</taxon>
        <taxon>Panagrolaimomorpha</taxon>
        <taxon>Panagrolaimoidea</taxon>
        <taxon>Panagrolaimidae</taxon>
        <taxon>Panagrolaimus</taxon>
    </lineage>
</organism>
<sequence length="116" mass="13189">MKNVNRLSSLAHLQRLNAAKWSYDRNVNERFADFDLIESNLVRKQLGSKGIGCLQYTVYNVYQATQFLKLHAALRLRPYSDQEISELVQVIATTILLTLFACSASLKKKCVKNGHS</sequence>